<evidence type="ECO:0000256" key="1">
    <source>
        <dbReference type="SAM" id="MobiDB-lite"/>
    </source>
</evidence>
<dbReference type="Pfam" id="PF04672">
    <property type="entry name" value="Methyltransf_19"/>
    <property type="match status" value="1"/>
</dbReference>
<evidence type="ECO:0008006" key="4">
    <source>
        <dbReference type="Google" id="ProtNLM"/>
    </source>
</evidence>
<dbReference type="InterPro" id="IPR006764">
    <property type="entry name" value="SAM_dep_MeTrfase_SAV2177_type"/>
</dbReference>
<dbReference type="EMBL" id="NSJV01000413">
    <property type="protein sequence ID" value="PAU46915.1"/>
    <property type="molecule type" value="Genomic_DNA"/>
</dbReference>
<dbReference type="InterPro" id="IPR029063">
    <property type="entry name" value="SAM-dependent_MTases_sf"/>
</dbReference>
<organism evidence="2 3">
    <name type="scientific">Streptomyces albireticuli</name>
    <dbReference type="NCBI Taxonomy" id="1940"/>
    <lineage>
        <taxon>Bacteria</taxon>
        <taxon>Bacillati</taxon>
        <taxon>Actinomycetota</taxon>
        <taxon>Actinomycetes</taxon>
        <taxon>Kitasatosporales</taxon>
        <taxon>Streptomycetaceae</taxon>
        <taxon>Streptomyces</taxon>
    </lineage>
</organism>
<evidence type="ECO:0000313" key="2">
    <source>
        <dbReference type="EMBL" id="PAU46915.1"/>
    </source>
</evidence>
<dbReference type="AlphaFoldDB" id="A0A2A2D5W6"/>
<name>A0A2A2D5W6_9ACTN</name>
<reference evidence="2 3" key="1">
    <citation type="submission" date="2017-08" db="EMBL/GenBank/DDBJ databases">
        <title>Genome sequence of Streptomyces albireticuli NRRL B-1670.</title>
        <authorList>
            <person name="Graham D.E."/>
            <person name="Mahan K.M."/>
            <person name="Klingeman D.M."/>
            <person name="Hettich R.L."/>
            <person name="Parry R.J."/>
            <person name="Spain J.C."/>
        </authorList>
    </citation>
    <scope>NUCLEOTIDE SEQUENCE [LARGE SCALE GENOMIC DNA]</scope>
    <source>
        <strain evidence="2 3">NRRL B-1670</strain>
    </source>
</reference>
<keyword evidence="3" id="KW-1185">Reference proteome</keyword>
<proteinExistence type="predicted"/>
<feature type="region of interest" description="Disordered" evidence="1">
    <location>
        <begin position="1"/>
        <end position="37"/>
    </location>
</feature>
<evidence type="ECO:0000313" key="3">
    <source>
        <dbReference type="Proteomes" id="UP000218944"/>
    </source>
</evidence>
<protein>
    <recommendedName>
        <fullName evidence="4">S-adenosyl methyltransferase</fullName>
    </recommendedName>
</protein>
<dbReference type="Gene3D" id="3.40.50.150">
    <property type="entry name" value="Vaccinia Virus protein VP39"/>
    <property type="match status" value="1"/>
</dbReference>
<dbReference type="SUPFAM" id="SSF53335">
    <property type="entry name" value="S-adenosyl-L-methionine-dependent methyltransferases"/>
    <property type="match status" value="1"/>
</dbReference>
<gene>
    <name evidence="2" type="ORF">CK936_21700</name>
</gene>
<comment type="caution">
    <text evidence="2">The sequence shown here is derived from an EMBL/GenBank/DDBJ whole genome shotgun (WGS) entry which is preliminary data.</text>
</comment>
<accession>A0A2A2D5W6</accession>
<dbReference type="Proteomes" id="UP000218944">
    <property type="component" value="Unassembled WGS sequence"/>
</dbReference>
<feature type="region of interest" description="Disordered" evidence="1">
    <location>
        <begin position="69"/>
        <end position="116"/>
    </location>
</feature>
<sequence>MTPHLKNRESGQAAETTQPPMAAADAGSTPLRAPHRSRTQLALRRPVGLLVAPAACAAPLIPTLVRSLRRSTPPVGEPASPSAPPPGRPKSRSPEHGTRCAGAALPLSRPDPENTTVTNHLTATPPVAPVLEDTPAAQAGRWELPPSPSMVLDGSSSARPDPARVHSFLLRGHNHLPADRETAAILLAEDPQARVAARITHRHRELALTYLAVDHGIRQVLVVGCGYPQRPYAHRVIGRYGTARVVYADTDPVALTHARAVMNATPPGHTGFVLADLAQPATLAGVQAREILDFNRPIAVLLHHVLHLLPDPYNLVTQLKNMLASGSALSITHPTGDLHPRHVAAASAATAAGIPMWLRTREEVEAFCVGRRLAKGGTKPVSSWGHGNKATPGSGASSAAYAVTALKA</sequence>